<keyword evidence="2" id="KW-1185">Reference proteome</keyword>
<evidence type="ECO:0000313" key="2">
    <source>
        <dbReference type="Proteomes" id="UP000887565"/>
    </source>
</evidence>
<sequence length="176" mass="20182">MLQYTPNIALERCMGFLSDIGWYCGGSFLIFFAFTRMLKLKFGLWSEKILTAKFATAVSIGFIYAPYFGLCGNHLISKELSYVKSTRRSIGNNQAQESMRKKEIKLFMQCFVNSLFFCMGSAIYFASDLVQNSVCTLGAFMHYNWILNHTNAPIVYFCLNAEIRKKFWSLITCHLG</sequence>
<keyword evidence="1" id="KW-0472">Membrane</keyword>
<dbReference type="Gene3D" id="1.20.1070.10">
    <property type="entry name" value="Rhodopsin 7-helix transmembrane proteins"/>
    <property type="match status" value="1"/>
</dbReference>
<reference evidence="3" key="1">
    <citation type="submission" date="2022-11" db="UniProtKB">
        <authorList>
            <consortium name="WormBaseParasite"/>
        </authorList>
    </citation>
    <scope>IDENTIFICATION</scope>
</reference>
<dbReference type="Proteomes" id="UP000887565">
    <property type="component" value="Unplaced"/>
</dbReference>
<name>A0A915HKJ5_ROMCU</name>
<evidence type="ECO:0000313" key="3">
    <source>
        <dbReference type="WBParaSite" id="nRc.2.0.1.t01985-RA"/>
    </source>
</evidence>
<protein>
    <submittedName>
        <fullName evidence="3">7TM GPCR serpentine receptor class x (Srx) domain-containing protein</fullName>
    </submittedName>
</protein>
<organism evidence="2 3">
    <name type="scientific">Romanomermis culicivorax</name>
    <name type="common">Nematode worm</name>
    <dbReference type="NCBI Taxonomy" id="13658"/>
    <lineage>
        <taxon>Eukaryota</taxon>
        <taxon>Metazoa</taxon>
        <taxon>Ecdysozoa</taxon>
        <taxon>Nematoda</taxon>
        <taxon>Enoplea</taxon>
        <taxon>Dorylaimia</taxon>
        <taxon>Mermithida</taxon>
        <taxon>Mermithoidea</taxon>
        <taxon>Mermithidae</taxon>
        <taxon>Romanomermis</taxon>
    </lineage>
</organism>
<dbReference type="InterPro" id="IPR019425">
    <property type="entry name" value="7TM_GPCR_serpentine_rcpt_Srt"/>
</dbReference>
<feature type="transmembrane region" description="Helical" evidence="1">
    <location>
        <begin position="20"/>
        <end position="38"/>
    </location>
</feature>
<dbReference type="AlphaFoldDB" id="A0A915HKJ5"/>
<keyword evidence="1" id="KW-1133">Transmembrane helix</keyword>
<dbReference type="SUPFAM" id="SSF81321">
    <property type="entry name" value="Family A G protein-coupled receptor-like"/>
    <property type="match status" value="1"/>
</dbReference>
<evidence type="ECO:0000256" key="1">
    <source>
        <dbReference type="SAM" id="Phobius"/>
    </source>
</evidence>
<dbReference type="WBParaSite" id="nRc.2.0.1.t01985-RA">
    <property type="protein sequence ID" value="nRc.2.0.1.t01985-RA"/>
    <property type="gene ID" value="nRc.2.0.1.g01985"/>
</dbReference>
<feature type="transmembrane region" description="Helical" evidence="1">
    <location>
        <begin position="106"/>
        <end position="126"/>
    </location>
</feature>
<proteinExistence type="predicted"/>
<accession>A0A915HKJ5</accession>
<dbReference type="Pfam" id="PF10321">
    <property type="entry name" value="7TM_GPCR_Srt"/>
    <property type="match status" value="1"/>
</dbReference>
<keyword evidence="1" id="KW-0812">Transmembrane</keyword>